<name>A0A6B9LQ27_9CAUD</name>
<reference evidence="1 2" key="1">
    <citation type="submission" date="2019-11" db="EMBL/GenBank/DDBJ databases">
        <authorList>
            <person name="Shneider M.M."/>
            <person name="Evseev P.V."/>
            <person name="Timoshina O.Y."/>
            <person name="Mikhailova Y.V."/>
            <person name="Shelenkov A.A."/>
            <person name="Yanushevich Y."/>
            <person name="Shagin D.A."/>
            <person name="Popova A.V."/>
            <person name="Miroshnikov K.A."/>
        </authorList>
    </citation>
    <scope>NUCLEOTIDE SEQUENCE [LARGE SCALE GENOMIC DNA]</scope>
</reference>
<accession>A0A6B9LQ27</accession>
<dbReference type="Proteomes" id="UP000464323">
    <property type="component" value="Segment"/>
</dbReference>
<dbReference type="EMBL" id="MN732883">
    <property type="protein sequence ID" value="QHB48218.1"/>
    <property type="molecule type" value="Genomic_DNA"/>
</dbReference>
<gene>
    <name evidence="1" type="ORF">Kimel_063</name>
</gene>
<evidence type="ECO:0000313" key="1">
    <source>
        <dbReference type="EMBL" id="QHB48218.1"/>
    </source>
</evidence>
<proteinExistence type="predicted"/>
<protein>
    <submittedName>
        <fullName evidence="1">Uncharacterized protein</fullName>
    </submittedName>
</protein>
<evidence type="ECO:0000313" key="2">
    <source>
        <dbReference type="Proteomes" id="UP000464323"/>
    </source>
</evidence>
<keyword evidence="2" id="KW-1185">Reference proteome</keyword>
<organism evidence="1 2">
    <name type="scientific">Acinetobacter phage vB_AbaM_Kimel</name>
    <dbReference type="NCBI Taxonomy" id="2686303"/>
    <lineage>
        <taxon>Viruses</taxon>
        <taxon>Duplodnaviria</taxon>
        <taxon>Heunggongvirae</taxon>
        <taxon>Uroviricota</taxon>
        <taxon>Caudoviricetes</taxon>
        <taxon>Pantevenvirales</taxon>
        <taxon>Straboviridae</taxon>
        <taxon>Twarogvirinae</taxon>
        <taxon>Lazarusvirus</taxon>
        <taxon>Lazarusvirus kimel</taxon>
    </lineage>
</organism>
<sequence length="28" mass="3290">MKNLSIVIFGSKGHEHHQICKTRNYSNF</sequence>